<evidence type="ECO:0000313" key="1">
    <source>
        <dbReference type="EMBL" id="GFO01268.1"/>
    </source>
</evidence>
<comment type="caution">
    <text evidence="1">The sequence shown here is derived from an EMBL/GenBank/DDBJ whole genome shotgun (WGS) entry which is preliminary data.</text>
</comment>
<dbReference type="EMBL" id="BLXT01003264">
    <property type="protein sequence ID" value="GFO01268.1"/>
    <property type="molecule type" value="Genomic_DNA"/>
</dbReference>
<dbReference type="AlphaFoldDB" id="A0AAV4A289"/>
<gene>
    <name evidence="1" type="ORF">PoB_002777300</name>
</gene>
<proteinExistence type="predicted"/>
<reference evidence="1 2" key="1">
    <citation type="journal article" date="2021" name="Elife">
        <title>Chloroplast acquisition without the gene transfer in kleptoplastic sea slugs, Plakobranchus ocellatus.</title>
        <authorList>
            <person name="Maeda T."/>
            <person name="Takahashi S."/>
            <person name="Yoshida T."/>
            <person name="Shimamura S."/>
            <person name="Takaki Y."/>
            <person name="Nagai Y."/>
            <person name="Toyoda A."/>
            <person name="Suzuki Y."/>
            <person name="Arimoto A."/>
            <person name="Ishii H."/>
            <person name="Satoh N."/>
            <person name="Nishiyama T."/>
            <person name="Hasebe M."/>
            <person name="Maruyama T."/>
            <person name="Minagawa J."/>
            <person name="Obokata J."/>
            <person name="Shigenobu S."/>
        </authorList>
    </citation>
    <scope>NUCLEOTIDE SEQUENCE [LARGE SCALE GENOMIC DNA]</scope>
</reference>
<keyword evidence="2" id="KW-1185">Reference proteome</keyword>
<organism evidence="1 2">
    <name type="scientific">Plakobranchus ocellatus</name>
    <dbReference type="NCBI Taxonomy" id="259542"/>
    <lineage>
        <taxon>Eukaryota</taxon>
        <taxon>Metazoa</taxon>
        <taxon>Spiralia</taxon>
        <taxon>Lophotrochozoa</taxon>
        <taxon>Mollusca</taxon>
        <taxon>Gastropoda</taxon>
        <taxon>Heterobranchia</taxon>
        <taxon>Euthyneura</taxon>
        <taxon>Panpulmonata</taxon>
        <taxon>Sacoglossa</taxon>
        <taxon>Placobranchoidea</taxon>
        <taxon>Plakobranchidae</taxon>
        <taxon>Plakobranchus</taxon>
    </lineage>
</organism>
<sequence>MLRFSEKKARWMQIQSLTFAKADRNVLYIKYNHDGEMHRMDLMRRQRISDKIDVDVQSVSLDIPTGTTQIKKDELVFLCQIKLILEVQSISDIDDGVSVGDEFSSKFVAAAATSFAGTLVLDVEKQWTGCLRLQLCECCRCEL</sequence>
<name>A0AAV4A289_9GAST</name>
<protein>
    <submittedName>
        <fullName evidence="1">Uncharacterized protein</fullName>
    </submittedName>
</protein>
<evidence type="ECO:0000313" key="2">
    <source>
        <dbReference type="Proteomes" id="UP000735302"/>
    </source>
</evidence>
<dbReference type="Proteomes" id="UP000735302">
    <property type="component" value="Unassembled WGS sequence"/>
</dbReference>
<accession>A0AAV4A289</accession>